<dbReference type="PANTHER" id="PTHR33833">
    <property type="entry name" value="NUCLEOLAR-LIKE PROTEIN-RELATED"/>
    <property type="match status" value="1"/>
</dbReference>
<feature type="transmembrane region" description="Helical" evidence="1">
    <location>
        <begin position="39"/>
        <end position="62"/>
    </location>
</feature>
<dbReference type="RefSeq" id="WP_011125083.1">
    <property type="nucleotide sequence ID" value="NC_005042.1"/>
</dbReference>
<gene>
    <name evidence="2" type="ordered locus">Pro_0931</name>
</gene>
<dbReference type="Pfam" id="PF10693">
    <property type="entry name" value="DUF2499"/>
    <property type="match status" value="1"/>
</dbReference>
<dbReference type="HOGENOM" id="CLU_093295_2_0_3"/>
<dbReference type="KEGG" id="pma:Pro_0931"/>
<keyword evidence="3" id="KW-1185">Reference proteome</keyword>
<accession>Q7VC11</accession>
<sequence length="104" mass="11703">MHSLSTATWFIHILTLFEWILAIIIIAKLSTQNNSTRKLIWLAFAMLPNLASAMAAITWHIFDNDSGLYGLVYIQALLTFLGNSALAFAAWRIFISEKQSTNIT</sequence>
<keyword evidence="1" id="KW-0472">Membrane</keyword>
<evidence type="ECO:0000313" key="2">
    <source>
        <dbReference type="EMBL" id="AAP99975.1"/>
    </source>
</evidence>
<dbReference type="EnsemblBacteria" id="AAP99975">
    <property type="protein sequence ID" value="AAP99975"/>
    <property type="gene ID" value="Pro_0931"/>
</dbReference>
<dbReference type="STRING" id="167539.Pro_0931"/>
<dbReference type="OrthoDB" id="425248at2"/>
<evidence type="ECO:0000256" key="1">
    <source>
        <dbReference type="SAM" id="Phobius"/>
    </source>
</evidence>
<dbReference type="PANTHER" id="PTHR33833:SF3">
    <property type="entry name" value="YCF49-LIKE PROTEIN"/>
    <property type="match status" value="1"/>
</dbReference>
<protein>
    <submittedName>
        <fullName evidence="2">Uncharacterized conserved membrane protein</fullName>
    </submittedName>
</protein>
<feature type="transmembrane region" description="Helical" evidence="1">
    <location>
        <begin position="6"/>
        <end position="27"/>
    </location>
</feature>
<proteinExistence type="predicted"/>
<dbReference type="AlphaFoldDB" id="Q7VC11"/>
<reference evidence="2 3" key="1">
    <citation type="journal article" date="2003" name="Proc. Natl. Acad. Sci. U.S.A.">
        <title>Genome sequence of the cyanobacterium Prochlorococcus marinus SS120, a nearly minimal oxyphototrophic genome.</title>
        <authorList>
            <person name="Dufresne A."/>
            <person name="Salanoubat M."/>
            <person name="Partensky F."/>
            <person name="Artiguenave F."/>
            <person name="Axmann I.M."/>
            <person name="Barbe V."/>
            <person name="Duprat S."/>
            <person name="Galperin M.Y."/>
            <person name="Koonin E.V."/>
            <person name="Le Gall F."/>
            <person name="Makarova K.S."/>
            <person name="Ostrowski M."/>
            <person name="Oztas S."/>
            <person name="Robert C."/>
            <person name="Rogozin I.B."/>
            <person name="Scanlan D.J."/>
            <person name="Tandeau de Marsac N."/>
            <person name="Weissenbach J."/>
            <person name="Wincker P."/>
            <person name="Wolf Y.I."/>
            <person name="Hess W.R."/>
        </authorList>
    </citation>
    <scope>NUCLEOTIDE SEQUENCE [LARGE SCALE GENOMIC DNA]</scope>
    <source>
        <strain evidence="3">SARG / CCMP1375 / SS120</strain>
    </source>
</reference>
<name>Q7VC11_PROMA</name>
<feature type="transmembrane region" description="Helical" evidence="1">
    <location>
        <begin position="68"/>
        <end position="91"/>
    </location>
</feature>
<evidence type="ECO:0000313" key="3">
    <source>
        <dbReference type="Proteomes" id="UP000001420"/>
    </source>
</evidence>
<dbReference type="Proteomes" id="UP000001420">
    <property type="component" value="Chromosome"/>
</dbReference>
<keyword evidence="1" id="KW-1133">Transmembrane helix</keyword>
<dbReference type="PATRIC" id="fig|167539.5.peg.979"/>
<keyword evidence="1" id="KW-0812">Transmembrane</keyword>
<organism evidence="2 3">
    <name type="scientific">Prochlorococcus marinus (strain SARG / CCMP1375 / SS120)</name>
    <dbReference type="NCBI Taxonomy" id="167539"/>
    <lineage>
        <taxon>Bacteria</taxon>
        <taxon>Bacillati</taxon>
        <taxon>Cyanobacteriota</taxon>
        <taxon>Cyanophyceae</taxon>
        <taxon>Synechococcales</taxon>
        <taxon>Prochlorococcaceae</taxon>
        <taxon>Prochlorococcus</taxon>
    </lineage>
</organism>
<dbReference type="eggNOG" id="ENOG5032RQE">
    <property type="taxonomic scope" value="Bacteria"/>
</dbReference>
<dbReference type="InterPro" id="IPR019634">
    <property type="entry name" value="Uncharacterised_Ycf49"/>
</dbReference>
<dbReference type="EMBL" id="AE017126">
    <property type="protein sequence ID" value="AAP99975.1"/>
    <property type="molecule type" value="Genomic_DNA"/>
</dbReference>